<dbReference type="EMBL" id="FNCZ01000001">
    <property type="protein sequence ID" value="SDG61797.1"/>
    <property type="molecule type" value="Genomic_DNA"/>
</dbReference>
<feature type="transmembrane region" description="Helical" evidence="1">
    <location>
        <begin position="7"/>
        <end position="25"/>
    </location>
</feature>
<dbReference type="OrthoDB" id="1446429at2"/>
<keyword evidence="3" id="KW-1185">Reference proteome</keyword>
<accession>A0A1G7VQ26</accession>
<feature type="transmembrane region" description="Helical" evidence="1">
    <location>
        <begin position="45"/>
        <end position="66"/>
    </location>
</feature>
<evidence type="ECO:0000313" key="3">
    <source>
        <dbReference type="Proteomes" id="UP000199492"/>
    </source>
</evidence>
<dbReference type="AlphaFoldDB" id="A0A1G7VQ26"/>
<gene>
    <name evidence="2" type="ORF">SAMN04489796_10191</name>
</gene>
<name>A0A1G7VQ26_9FLAO</name>
<dbReference type="STRING" id="262004.SAMN04489796_10191"/>
<keyword evidence="1" id="KW-0812">Transmembrane</keyword>
<proteinExistence type="predicted"/>
<sequence length="148" mass="15418">MHKILKIVAAIISVLGIIFLGRIIAKGDDEIKAAALAGDTAIVDPMAITAYIILGLVLLFVVVFVLKNLFTNTAGLKNTLIGVGAFAAVLIISYVLSGGDAMQYKLQDGFATEGQSTMVGAGLVAFYILLAVAAITMIFSGVKKVISK</sequence>
<keyword evidence="1" id="KW-0472">Membrane</keyword>
<evidence type="ECO:0000313" key="2">
    <source>
        <dbReference type="EMBL" id="SDG61797.1"/>
    </source>
</evidence>
<organism evidence="2 3">
    <name type="scientific">Winogradskyella thalassocola</name>
    <dbReference type="NCBI Taxonomy" id="262004"/>
    <lineage>
        <taxon>Bacteria</taxon>
        <taxon>Pseudomonadati</taxon>
        <taxon>Bacteroidota</taxon>
        <taxon>Flavobacteriia</taxon>
        <taxon>Flavobacteriales</taxon>
        <taxon>Flavobacteriaceae</taxon>
        <taxon>Winogradskyella</taxon>
    </lineage>
</organism>
<evidence type="ECO:0000256" key="1">
    <source>
        <dbReference type="SAM" id="Phobius"/>
    </source>
</evidence>
<reference evidence="3" key="1">
    <citation type="submission" date="2016-10" db="EMBL/GenBank/DDBJ databases">
        <authorList>
            <person name="Varghese N."/>
            <person name="Submissions S."/>
        </authorList>
    </citation>
    <scope>NUCLEOTIDE SEQUENCE [LARGE SCALE GENOMIC DNA]</scope>
    <source>
        <strain evidence="3">DSM 15363</strain>
    </source>
</reference>
<dbReference type="RefSeq" id="WP_092465630.1">
    <property type="nucleotide sequence ID" value="NZ_FNCZ01000001.1"/>
</dbReference>
<protein>
    <submittedName>
        <fullName evidence="2">Uncharacterized protein</fullName>
    </submittedName>
</protein>
<dbReference type="Proteomes" id="UP000199492">
    <property type="component" value="Unassembled WGS sequence"/>
</dbReference>
<feature type="transmembrane region" description="Helical" evidence="1">
    <location>
        <begin position="117"/>
        <end position="142"/>
    </location>
</feature>
<keyword evidence="1" id="KW-1133">Transmembrane helix</keyword>
<feature type="transmembrane region" description="Helical" evidence="1">
    <location>
        <begin position="78"/>
        <end position="97"/>
    </location>
</feature>